<gene>
    <name evidence="2" type="ORF">HUJ06_012816</name>
</gene>
<evidence type="ECO:0000313" key="3">
    <source>
        <dbReference type="Proteomes" id="UP000607653"/>
    </source>
</evidence>
<feature type="transmembrane region" description="Helical" evidence="1">
    <location>
        <begin position="42"/>
        <end position="75"/>
    </location>
</feature>
<keyword evidence="1" id="KW-1133">Transmembrane helix</keyword>
<dbReference type="EMBL" id="DUZY01000003">
    <property type="protein sequence ID" value="DAD33965.1"/>
    <property type="molecule type" value="Genomic_DNA"/>
</dbReference>
<reference evidence="2 3" key="1">
    <citation type="journal article" date="2020" name="Mol. Biol. Evol.">
        <title>Distinct Expression and Methylation Patterns for Genes with Different Fates following a Single Whole-Genome Duplication in Flowering Plants.</title>
        <authorList>
            <person name="Shi T."/>
            <person name="Rahmani R.S."/>
            <person name="Gugger P.F."/>
            <person name="Wang M."/>
            <person name="Li H."/>
            <person name="Zhang Y."/>
            <person name="Li Z."/>
            <person name="Wang Q."/>
            <person name="Van de Peer Y."/>
            <person name="Marchal K."/>
            <person name="Chen J."/>
        </authorList>
    </citation>
    <scope>NUCLEOTIDE SEQUENCE [LARGE SCALE GENOMIC DNA]</scope>
    <source>
        <tissue evidence="2">Leaf</tissue>
    </source>
</reference>
<evidence type="ECO:0000256" key="1">
    <source>
        <dbReference type="SAM" id="Phobius"/>
    </source>
</evidence>
<keyword evidence="3" id="KW-1185">Reference proteome</keyword>
<dbReference type="Proteomes" id="UP000607653">
    <property type="component" value="Unassembled WGS sequence"/>
</dbReference>
<name>A0A822YSD5_NELNU</name>
<organism evidence="2 3">
    <name type="scientific">Nelumbo nucifera</name>
    <name type="common">Sacred lotus</name>
    <dbReference type="NCBI Taxonomy" id="4432"/>
    <lineage>
        <taxon>Eukaryota</taxon>
        <taxon>Viridiplantae</taxon>
        <taxon>Streptophyta</taxon>
        <taxon>Embryophyta</taxon>
        <taxon>Tracheophyta</taxon>
        <taxon>Spermatophyta</taxon>
        <taxon>Magnoliopsida</taxon>
        <taxon>Proteales</taxon>
        <taxon>Nelumbonaceae</taxon>
        <taxon>Nelumbo</taxon>
    </lineage>
</organism>
<protein>
    <submittedName>
        <fullName evidence="2">Uncharacterized protein</fullName>
    </submittedName>
</protein>
<sequence length="78" mass="9113">MYTRNKHNAGAMLSNLTFFFCKNHIFLDFFSTLVILQVCEVHLYHLICVVIVGFYLMFHSHWLSSSGLLGFLMILRVL</sequence>
<proteinExistence type="predicted"/>
<keyword evidence="1" id="KW-0472">Membrane</keyword>
<keyword evidence="1" id="KW-0812">Transmembrane</keyword>
<comment type="caution">
    <text evidence="2">The sequence shown here is derived from an EMBL/GenBank/DDBJ whole genome shotgun (WGS) entry which is preliminary data.</text>
</comment>
<evidence type="ECO:0000313" key="2">
    <source>
        <dbReference type="EMBL" id="DAD33965.1"/>
    </source>
</evidence>
<dbReference type="AlphaFoldDB" id="A0A822YSD5"/>
<accession>A0A822YSD5</accession>